<evidence type="ECO:0000313" key="5">
    <source>
        <dbReference type="Proteomes" id="UP000286268"/>
    </source>
</evidence>
<dbReference type="InterPro" id="IPR042243">
    <property type="entry name" value="HypD_1"/>
</dbReference>
<evidence type="ECO:0000256" key="2">
    <source>
        <dbReference type="ARBA" id="ARBA00022723"/>
    </source>
</evidence>
<evidence type="ECO:0000256" key="1">
    <source>
        <dbReference type="ARBA" id="ARBA00007888"/>
    </source>
</evidence>
<dbReference type="EMBL" id="CP025746">
    <property type="protein sequence ID" value="QAA34459.1"/>
    <property type="molecule type" value="Genomic_DNA"/>
</dbReference>
<dbReference type="Pfam" id="PF01924">
    <property type="entry name" value="HypD"/>
    <property type="match status" value="1"/>
</dbReference>
<dbReference type="Proteomes" id="UP000286268">
    <property type="component" value="Chromosome"/>
</dbReference>
<protein>
    <submittedName>
        <fullName evidence="4">Hydrogenase formation protein HypD</fullName>
    </submittedName>
</protein>
<dbReference type="AlphaFoldDB" id="A0A3R5R1C1"/>
<proteinExistence type="inferred from homology"/>
<organism evidence="4 5">
    <name type="scientific">Clostridium manihotivorum</name>
    <dbReference type="NCBI Taxonomy" id="2320868"/>
    <lineage>
        <taxon>Bacteria</taxon>
        <taxon>Bacillati</taxon>
        <taxon>Bacillota</taxon>
        <taxon>Clostridia</taxon>
        <taxon>Eubacteriales</taxon>
        <taxon>Clostridiaceae</taxon>
        <taxon>Clostridium</taxon>
    </lineage>
</organism>
<comment type="similarity">
    <text evidence="1">Belongs to the HypD family.</text>
</comment>
<keyword evidence="2" id="KW-0479">Metal-binding</keyword>
<gene>
    <name evidence="4" type="ORF">C1I91_24020</name>
</gene>
<dbReference type="PIRSF" id="PIRSF005622">
    <property type="entry name" value="Hydrgn_mat_hypD"/>
    <property type="match status" value="1"/>
</dbReference>
<keyword evidence="5" id="KW-1185">Reference proteome</keyword>
<keyword evidence="3" id="KW-0408">Iron</keyword>
<dbReference type="GO" id="GO:0051604">
    <property type="term" value="P:protein maturation"/>
    <property type="evidence" value="ECO:0007669"/>
    <property type="project" value="TreeGrafter"/>
</dbReference>
<dbReference type="PANTHER" id="PTHR30149">
    <property type="entry name" value="HYDROGENASE PROTEIN ASSEMBLY PROTEIN HYPD"/>
    <property type="match status" value="1"/>
</dbReference>
<dbReference type="NCBIfam" id="TIGR00075">
    <property type="entry name" value="hypD"/>
    <property type="match status" value="1"/>
</dbReference>
<dbReference type="OrthoDB" id="9770424at2"/>
<dbReference type="GO" id="GO:0070025">
    <property type="term" value="F:carbon monoxide binding"/>
    <property type="evidence" value="ECO:0007669"/>
    <property type="project" value="TreeGrafter"/>
</dbReference>
<dbReference type="RefSeq" id="WP_128215172.1">
    <property type="nucleotide sequence ID" value="NZ_CP025746.1"/>
</dbReference>
<accession>A0A3R5R1C1</accession>
<dbReference type="KEGG" id="cmah:C1I91_24020"/>
<sequence>MKAISIDRDIRIMEICGTHTSSIMKSGIKGVLPSNVKLVTGPGCPVCVTPQGYIDGAIELSKRTEVIITTFGDMINVPGTYSSLKLQKALGNDIRVIYSPLQALKIALDNPSKEIVFLGIGFETTAPVTALAIHKASIQKTKNFSVFCTLKTMPGIIKHLVNSEDLRLDGILCPGHVSTIIGERSFKFIPEQLKIPAVIAGFEEKDVVSAIFLLIDMITKKENKLENIYKRFVQYDGNNKAKEIIRTVFKSCSANWRGLGNIENSGLKIRNEYESFDAEKKFNIKVEEKYLSKGCLCESILRGNKTPEDCSFFGKQCTPSTPIGVCMVSREGSCGIHYKYHEFRL</sequence>
<dbReference type="Gene3D" id="3.40.50.11750">
    <property type="entry name" value="HypD, alpha/beta domain 1"/>
    <property type="match status" value="2"/>
</dbReference>
<dbReference type="GO" id="GO:0051539">
    <property type="term" value="F:4 iron, 4 sulfur cluster binding"/>
    <property type="evidence" value="ECO:0007669"/>
    <property type="project" value="TreeGrafter"/>
</dbReference>
<reference evidence="4 5" key="1">
    <citation type="submission" date="2018-01" db="EMBL/GenBank/DDBJ databases">
        <title>Genome Sequencing and Assembly of Anaerobacter polyendosporus strain CT4.</title>
        <authorList>
            <person name="Tachaapaikoon C."/>
            <person name="Sutheeworapong S."/>
            <person name="Jenjaroenpun P."/>
            <person name="Wongsurawat T."/>
            <person name="Nookeaw I."/>
            <person name="Cheawchanlertfa P."/>
            <person name="Kosugi A."/>
            <person name="Cheevadhanarak S."/>
            <person name="Ratanakhanokchai K."/>
        </authorList>
    </citation>
    <scope>NUCLEOTIDE SEQUENCE [LARGE SCALE GENOMIC DNA]</scope>
    <source>
        <strain evidence="4 5">CT4</strain>
    </source>
</reference>
<name>A0A3R5R1C1_9CLOT</name>
<dbReference type="Gene3D" id="6.10.20.100">
    <property type="match status" value="1"/>
</dbReference>
<evidence type="ECO:0000313" key="4">
    <source>
        <dbReference type="EMBL" id="QAA34459.1"/>
    </source>
</evidence>
<dbReference type="InterPro" id="IPR002780">
    <property type="entry name" value="Hyd_form_HypD"/>
</dbReference>
<evidence type="ECO:0000256" key="3">
    <source>
        <dbReference type="ARBA" id="ARBA00023004"/>
    </source>
</evidence>
<dbReference type="PANTHER" id="PTHR30149:SF0">
    <property type="entry name" value="HYDROGENASE MATURATION FACTOR HYPD"/>
    <property type="match status" value="1"/>
</dbReference>
<dbReference type="GO" id="GO:0005506">
    <property type="term" value="F:iron ion binding"/>
    <property type="evidence" value="ECO:0007669"/>
    <property type="project" value="TreeGrafter"/>
</dbReference>
<dbReference type="InterPro" id="IPR042244">
    <property type="entry name" value="HypD_2_sf"/>
</dbReference>